<name>A0A662ZHL8_9GAMM</name>
<proteinExistence type="predicted"/>
<feature type="compositionally biased region" description="Polar residues" evidence="1">
    <location>
        <begin position="141"/>
        <end position="156"/>
    </location>
</feature>
<feature type="region of interest" description="Disordered" evidence="1">
    <location>
        <begin position="122"/>
        <end position="231"/>
    </location>
</feature>
<keyword evidence="3" id="KW-1185">Reference proteome</keyword>
<feature type="compositionally biased region" description="Polar residues" evidence="1">
    <location>
        <begin position="311"/>
        <end position="333"/>
    </location>
</feature>
<dbReference type="RefSeq" id="WP_093141142.1">
    <property type="nucleotide sequence ID" value="NZ_FOXF01000009.1"/>
</dbReference>
<reference evidence="2 3" key="1">
    <citation type="submission" date="2016-10" db="EMBL/GenBank/DDBJ databases">
        <authorList>
            <person name="Varghese N."/>
            <person name="Submissions S."/>
        </authorList>
    </citation>
    <scope>NUCLEOTIDE SEQUENCE [LARGE SCALE GENOMIC DNA]</scope>
    <source>
        <strain evidence="2 3">DSM 1361</strain>
    </source>
</reference>
<accession>A0A662ZHL8</accession>
<sequence length="492" mass="54540">MAFDHLNEQRDAARQENETQAKQKKQQQSSESHISSETVNGYLNLFDYISLLQKEIDRQDKEIENQYYKITANEQKLQTQKREEEYKQREHALANRIQQDRSSQALQNIPGSTLAGAIQAQTGMNMPSSGDMQYGDGMAPASTQHQQMTAASNASMGPQRPVMSQRRQESNAAPRYIPDNHQQVTVNSWTRSSRNQVNAGHPVQDASHPAVQHEQRQPGRAPAAGNVKQGTVNSSVRMNQPQMPVQSGNVNNNVMSGMVPDYAGGRNIGGYIPESQNGGDYAEQFDDVPMPEYRDFASDSDDEADRANSVDYTSLDLTPSVQNGGSAPSSDAQKNVHHRRKINGREIRMPMDLLGQVSDSYTQDLVAAGVSMENLVILNRGIREFGANENEWIIRLPKVIDGILNRNALSDMAAEISAGLGRKISLKFDFVDAGEIEGSPEALDNQFYEQNLESEKRSIVESEGFAEVQNMLGLDIGEAKIELVQPKTKDQS</sequence>
<feature type="compositionally biased region" description="Low complexity" evidence="1">
    <location>
        <begin position="26"/>
        <end position="35"/>
    </location>
</feature>
<feature type="region of interest" description="Disordered" evidence="1">
    <location>
        <begin position="1"/>
        <end position="35"/>
    </location>
</feature>
<evidence type="ECO:0000256" key="1">
    <source>
        <dbReference type="SAM" id="MobiDB-lite"/>
    </source>
</evidence>
<organism evidence="2 3">
    <name type="scientific">Ruminobacter amylophilus</name>
    <dbReference type="NCBI Taxonomy" id="867"/>
    <lineage>
        <taxon>Bacteria</taxon>
        <taxon>Pseudomonadati</taxon>
        <taxon>Pseudomonadota</taxon>
        <taxon>Gammaproteobacteria</taxon>
        <taxon>Aeromonadales</taxon>
        <taxon>Succinivibrionaceae</taxon>
        <taxon>Ruminobacter</taxon>
    </lineage>
</organism>
<gene>
    <name evidence="2" type="ORF">SAMN02910344_00796</name>
</gene>
<feature type="compositionally biased region" description="Polar residues" evidence="1">
    <location>
        <begin position="122"/>
        <end position="131"/>
    </location>
</feature>
<evidence type="ECO:0000313" key="3">
    <source>
        <dbReference type="Proteomes" id="UP000243745"/>
    </source>
</evidence>
<protein>
    <submittedName>
        <fullName evidence="2">Uncharacterized protein</fullName>
    </submittedName>
</protein>
<feature type="compositionally biased region" description="Polar residues" evidence="1">
    <location>
        <begin position="180"/>
        <end position="198"/>
    </location>
</feature>
<feature type="compositionally biased region" description="Basic and acidic residues" evidence="1">
    <location>
        <begin position="1"/>
        <end position="21"/>
    </location>
</feature>
<dbReference type="AlphaFoldDB" id="A0A662ZHL8"/>
<dbReference type="Proteomes" id="UP000243745">
    <property type="component" value="Unassembled WGS sequence"/>
</dbReference>
<feature type="region of interest" description="Disordered" evidence="1">
    <location>
        <begin position="311"/>
        <end position="340"/>
    </location>
</feature>
<dbReference type="EMBL" id="FOXF01000009">
    <property type="protein sequence ID" value="SFP22271.1"/>
    <property type="molecule type" value="Genomic_DNA"/>
</dbReference>
<evidence type="ECO:0000313" key="2">
    <source>
        <dbReference type="EMBL" id="SFP22271.1"/>
    </source>
</evidence>